<comment type="caution">
    <text evidence="1">The sequence shown here is derived from an EMBL/GenBank/DDBJ whole genome shotgun (WGS) entry which is preliminary data.</text>
</comment>
<keyword evidence="2" id="KW-1185">Reference proteome</keyword>
<reference evidence="1" key="1">
    <citation type="submission" date="2023-10" db="EMBL/GenBank/DDBJ databases">
        <title>Amphibacter perezi, gen. nov., sp. nov. a novel taxa of the family Comamonadaceae, class Betaproteobacteria isolated from the skin microbiota of Pelophylax perezi from different populations.</title>
        <authorList>
            <person name="Costa S."/>
            <person name="Proenca D.N."/>
            <person name="Lopes I."/>
            <person name="Morais P.V."/>
        </authorList>
    </citation>
    <scope>NUCLEOTIDE SEQUENCE</scope>
    <source>
        <strain evidence="1">SL12-8</strain>
    </source>
</reference>
<evidence type="ECO:0000313" key="2">
    <source>
        <dbReference type="Proteomes" id="UP001364695"/>
    </source>
</evidence>
<accession>A0ACC6NZM7</accession>
<name>A0ACC6NZM7_9BURK</name>
<gene>
    <name evidence="1" type="ORF">RV045_02535</name>
</gene>
<evidence type="ECO:0000313" key="1">
    <source>
        <dbReference type="EMBL" id="MEJ7137307.1"/>
    </source>
</evidence>
<proteinExistence type="predicted"/>
<dbReference type="EMBL" id="JAWDIE010000003">
    <property type="protein sequence ID" value="MEJ7137307.1"/>
    <property type="molecule type" value="Genomic_DNA"/>
</dbReference>
<dbReference type="Proteomes" id="UP001364695">
    <property type="component" value="Unassembled WGS sequence"/>
</dbReference>
<sequence length="135" mass="14414">MKFTVVLHSDDGLRYGVCVPDLPGCFSAGDDLDDALASVQEAIDLHVETLIEDGSDIPARAPIAQHQANPDYANGVWAVVDVPVEKYLGPAEKINITVPRLLLGRIDEYARSQGATRSGFLVQAARAAMAAGKRV</sequence>
<organism evidence="1 2">
    <name type="scientific">Amphibiibacter pelophylacis</name>
    <dbReference type="NCBI Taxonomy" id="1799477"/>
    <lineage>
        <taxon>Bacteria</taxon>
        <taxon>Pseudomonadati</taxon>
        <taxon>Pseudomonadota</taxon>
        <taxon>Betaproteobacteria</taxon>
        <taxon>Burkholderiales</taxon>
        <taxon>Sphaerotilaceae</taxon>
        <taxon>Amphibiibacter</taxon>
    </lineage>
</organism>
<protein>
    <submittedName>
        <fullName evidence="1">Type II toxin-antitoxin system HicB family antitoxin</fullName>
    </submittedName>
</protein>